<evidence type="ECO:0000256" key="2">
    <source>
        <dbReference type="ARBA" id="ARBA00010460"/>
    </source>
</evidence>
<dbReference type="SMART" id="SM00829">
    <property type="entry name" value="PKS_ER"/>
    <property type="match status" value="1"/>
</dbReference>
<dbReference type="InterPro" id="IPR020843">
    <property type="entry name" value="ER"/>
</dbReference>
<comment type="catalytic activity">
    <reaction evidence="23">
        <text>leukotriene B4 + NADP(+) = 12-oxo-leukotriene B4 + NADPH + H(+)</text>
        <dbReference type="Rhea" id="RHEA:50608"/>
        <dbReference type="ChEBI" id="CHEBI:15378"/>
        <dbReference type="ChEBI" id="CHEBI:57461"/>
        <dbReference type="ChEBI" id="CHEBI:57783"/>
        <dbReference type="ChEBI" id="CHEBI:58349"/>
        <dbReference type="ChEBI" id="CHEBI:133309"/>
    </reaction>
    <physiologicalReaction direction="left-to-right" evidence="23">
        <dbReference type="Rhea" id="RHEA:50609"/>
    </physiologicalReaction>
</comment>
<evidence type="ECO:0000256" key="18">
    <source>
        <dbReference type="ARBA" id="ARBA00032297"/>
    </source>
</evidence>
<evidence type="ECO:0000256" key="33">
    <source>
        <dbReference type="ARBA" id="ARBA00049179"/>
    </source>
</evidence>
<evidence type="ECO:0000256" key="10">
    <source>
        <dbReference type="ARBA" id="ARBA00022832"/>
    </source>
</evidence>
<evidence type="ECO:0000256" key="9">
    <source>
        <dbReference type="ARBA" id="ARBA00022553"/>
    </source>
</evidence>
<comment type="catalytic activity">
    <reaction evidence="25">
        <text>dodecanal + NADP(+) = (2E)-dodecenal + NADPH + H(+)</text>
        <dbReference type="Rhea" id="RHEA:50784"/>
        <dbReference type="ChEBI" id="CHEBI:15378"/>
        <dbReference type="ChEBI" id="CHEBI:27836"/>
        <dbReference type="ChEBI" id="CHEBI:57783"/>
        <dbReference type="ChEBI" id="CHEBI:58349"/>
        <dbReference type="ChEBI" id="CHEBI:133741"/>
    </reaction>
    <physiologicalReaction direction="right-to-left" evidence="25">
        <dbReference type="Rhea" id="RHEA:50786"/>
    </physiologicalReaction>
</comment>
<comment type="catalytic activity">
    <reaction evidence="34">
        <text>hexanal + NADP(+) = (E)-hex-2-enal + NADPH + H(+)</text>
        <dbReference type="Rhea" id="RHEA:50776"/>
        <dbReference type="ChEBI" id="CHEBI:15378"/>
        <dbReference type="ChEBI" id="CHEBI:28913"/>
        <dbReference type="ChEBI" id="CHEBI:57783"/>
        <dbReference type="ChEBI" id="CHEBI:58349"/>
        <dbReference type="ChEBI" id="CHEBI:88528"/>
    </reaction>
    <physiologicalReaction direction="right-to-left" evidence="34">
        <dbReference type="Rhea" id="RHEA:50778"/>
    </physiologicalReaction>
</comment>
<evidence type="ECO:0000256" key="19">
    <source>
        <dbReference type="ARBA" id="ARBA00033119"/>
    </source>
</evidence>
<evidence type="ECO:0000256" key="23">
    <source>
        <dbReference type="ARBA" id="ARBA00047871"/>
    </source>
</evidence>
<comment type="similarity">
    <text evidence="2">Belongs to the NADP-dependent oxidoreductase L4BD family.</text>
</comment>
<keyword evidence="8" id="KW-0644">Prostaglandin metabolism</keyword>
<evidence type="ECO:0000256" key="27">
    <source>
        <dbReference type="ARBA" id="ARBA00048290"/>
    </source>
</evidence>
<evidence type="ECO:0000256" key="32">
    <source>
        <dbReference type="ARBA" id="ARBA00049070"/>
    </source>
</evidence>
<evidence type="ECO:0000256" key="26">
    <source>
        <dbReference type="ARBA" id="ARBA00048066"/>
    </source>
</evidence>
<evidence type="ECO:0000256" key="5">
    <source>
        <dbReference type="ARBA" id="ARBA00012410"/>
    </source>
</evidence>
<dbReference type="InterPro" id="IPR014190">
    <property type="entry name" value="PTGR1"/>
</dbReference>
<dbReference type="Pfam" id="PF16884">
    <property type="entry name" value="ADH_N_2"/>
    <property type="match status" value="1"/>
</dbReference>
<evidence type="ECO:0000256" key="28">
    <source>
        <dbReference type="ARBA" id="ARBA00048387"/>
    </source>
</evidence>
<evidence type="ECO:0000313" key="36">
    <source>
        <dbReference type="EMBL" id="KAA0723154.1"/>
    </source>
</evidence>
<dbReference type="GO" id="GO:0005737">
    <property type="term" value="C:cytoplasm"/>
    <property type="evidence" value="ECO:0007669"/>
    <property type="project" value="UniProtKB-SubCell"/>
</dbReference>
<evidence type="ECO:0000256" key="34">
    <source>
        <dbReference type="ARBA" id="ARBA00049368"/>
    </source>
</evidence>
<keyword evidence="10" id="KW-0276">Fatty acid metabolism</keyword>
<keyword evidence="11" id="KW-0521">NADP</keyword>
<comment type="catalytic activity">
    <reaction evidence="26">
        <text>nonan-2-one + NADP(+) = (3E)-nonen-2-one + NADPH + H(+)</text>
        <dbReference type="Rhea" id="RHEA:50616"/>
        <dbReference type="ChEBI" id="CHEBI:15378"/>
        <dbReference type="ChEBI" id="CHEBI:57783"/>
        <dbReference type="ChEBI" id="CHEBI:58349"/>
        <dbReference type="ChEBI" id="CHEBI:77927"/>
        <dbReference type="ChEBI" id="CHEBI:133457"/>
    </reaction>
    <physiologicalReaction direction="right-to-left" evidence="26">
        <dbReference type="Rhea" id="RHEA:50618"/>
    </physiologicalReaction>
</comment>
<reference evidence="36 37" key="1">
    <citation type="journal article" date="2019" name="Mol. Ecol. Resour.">
        <title>Chromosome-level genome assembly of Triplophysa tibetana, a fish adapted to the harsh high-altitude environment of the Tibetan Plateau.</title>
        <authorList>
            <person name="Yang X."/>
            <person name="Liu H."/>
            <person name="Ma Z."/>
            <person name="Zou Y."/>
            <person name="Zou M."/>
            <person name="Mao Y."/>
            <person name="Li X."/>
            <person name="Wang H."/>
            <person name="Chen T."/>
            <person name="Wang W."/>
            <person name="Yang R."/>
        </authorList>
    </citation>
    <scope>NUCLEOTIDE SEQUENCE [LARGE SCALE GENOMIC DNA]</scope>
    <source>
        <strain evidence="36">TTIB1903HZAU</strain>
        <tissue evidence="36">Muscle</tissue>
    </source>
</reference>
<dbReference type="EMBL" id="SOYY01000003">
    <property type="protein sequence ID" value="KAA0723154.1"/>
    <property type="molecule type" value="Genomic_DNA"/>
</dbReference>
<evidence type="ECO:0000256" key="29">
    <source>
        <dbReference type="ARBA" id="ARBA00048591"/>
    </source>
</evidence>
<evidence type="ECO:0000256" key="20">
    <source>
        <dbReference type="ARBA" id="ARBA00047461"/>
    </source>
</evidence>
<evidence type="ECO:0000256" key="30">
    <source>
        <dbReference type="ARBA" id="ARBA00048953"/>
    </source>
</evidence>
<dbReference type="EC" id="1.3.1.48" evidence="4"/>
<comment type="catalytic activity">
    <reaction evidence="20">
        <text>octanal + NADP(+) = (2E)-octenal + NADPH + H(+)</text>
        <dbReference type="Rhea" id="RHEA:50780"/>
        <dbReference type="ChEBI" id="CHEBI:15378"/>
        <dbReference type="ChEBI" id="CHEBI:17935"/>
        <dbReference type="ChEBI" id="CHEBI:57783"/>
        <dbReference type="ChEBI" id="CHEBI:58349"/>
        <dbReference type="ChEBI" id="CHEBI:61748"/>
    </reaction>
    <physiologicalReaction direction="right-to-left" evidence="20">
        <dbReference type="Rhea" id="RHEA:50782"/>
    </physiologicalReaction>
</comment>
<evidence type="ECO:0000256" key="31">
    <source>
        <dbReference type="ARBA" id="ARBA00049068"/>
    </source>
</evidence>
<dbReference type="SUPFAM" id="SSF51735">
    <property type="entry name" value="NAD(P)-binding Rossmann-fold domains"/>
    <property type="match status" value="1"/>
</dbReference>
<evidence type="ECO:0000256" key="11">
    <source>
        <dbReference type="ARBA" id="ARBA00022857"/>
    </source>
</evidence>
<dbReference type="InterPro" id="IPR011032">
    <property type="entry name" value="GroES-like_sf"/>
</dbReference>
<dbReference type="Gene3D" id="3.40.50.720">
    <property type="entry name" value="NAD(P)-binding Rossmann-like Domain"/>
    <property type="match status" value="1"/>
</dbReference>
<comment type="caution">
    <text evidence="36">The sequence shown here is derived from an EMBL/GenBank/DDBJ whole genome shotgun (WGS) entry which is preliminary data.</text>
</comment>
<evidence type="ECO:0000256" key="14">
    <source>
        <dbReference type="ARBA" id="ARBA00023098"/>
    </source>
</evidence>
<dbReference type="CDD" id="cd08294">
    <property type="entry name" value="leukotriene_B4_DH_like"/>
    <property type="match status" value="1"/>
</dbReference>
<evidence type="ECO:0000256" key="8">
    <source>
        <dbReference type="ARBA" id="ARBA00022501"/>
    </source>
</evidence>
<comment type="subcellular location">
    <subcellularLocation>
        <location evidence="1">Cytoplasm</location>
    </subcellularLocation>
</comment>
<evidence type="ECO:0000256" key="4">
    <source>
        <dbReference type="ARBA" id="ARBA00011981"/>
    </source>
</evidence>
<comment type="catalytic activity">
    <reaction evidence="32">
        <text>13,14-dihydro-15-oxo-prostaglandin E1 + NADP(+) = 15-oxoprostaglandin E1 + NADPH + H(+)</text>
        <dbReference type="Rhea" id="RHEA:50584"/>
        <dbReference type="ChEBI" id="CHEBI:15378"/>
        <dbReference type="ChEBI" id="CHEBI:57401"/>
        <dbReference type="ChEBI" id="CHEBI:57783"/>
        <dbReference type="ChEBI" id="CHEBI:58349"/>
        <dbReference type="ChEBI" id="CHEBI:133408"/>
    </reaction>
    <physiologicalReaction direction="right-to-left" evidence="32">
        <dbReference type="Rhea" id="RHEA:50586"/>
    </physiologicalReaction>
</comment>
<dbReference type="GO" id="GO:0006693">
    <property type="term" value="P:prostaglandin metabolic process"/>
    <property type="evidence" value="ECO:0007669"/>
    <property type="project" value="UniProtKB-KW"/>
</dbReference>
<evidence type="ECO:0000256" key="17">
    <source>
        <dbReference type="ARBA" id="ARBA00032255"/>
    </source>
</evidence>
<evidence type="ECO:0000256" key="13">
    <source>
        <dbReference type="ARBA" id="ARBA00023002"/>
    </source>
</evidence>
<dbReference type="FunFam" id="3.40.50.720:FF:000121">
    <property type="entry name" value="Prostaglandin reductase 2"/>
    <property type="match status" value="1"/>
</dbReference>
<keyword evidence="9" id="KW-0597">Phosphoprotein</keyword>
<evidence type="ECO:0000256" key="12">
    <source>
        <dbReference type="ARBA" id="ARBA00022990"/>
    </source>
</evidence>
<proteinExistence type="inferred from homology"/>
<keyword evidence="14" id="KW-0443">Lipid metabolism</keyword>
<dbReference type="PANTHER" id="PTHR43205">
    <property type="entry name" value="PROSTAGLANDIN REDUCTASE"/>
    <property type="match status" value="1"/>
</dbReference>
<keyword evidence="7" id="KW-0963">Cytoplasm</keyword>
<evidence type="ECO:0000259" key="35">
    <source>
        <dbReference type="SMART" id="SM00829"/>
    </source>
</evidence>
<name>A0A5A9PLD7_9TELE</name>
<sequence length="334" mass="36971">MVKAKTWILKKHFEGFPKQSDFELREEILPELRDGDLLVEAVYFSVDPYMRALSKMWMKEGDVQYGTQLAKVLKSKDPAFPEGCHVLGECGWRSHTVTKAKGQNGPILTRIVPEWPRDIPMSLALGSIGMPGLSALYGLEEVCKVQPGETVLVSAAAGAVGSMVGQICKIKGFKVVGSAGSDDKVAYLKELGFDQVFNYKTVSSLEEALKEASPEGFDCYFENVAGPFFTAALHNMKPGGRIAVCGAIAIYNDTTPQMCPYPHHWIITQQLKIEGFMVSQWKHKDEDSVKRLLKWMKEGKLKTKEVITVGFENMPAAFMRMLKGDGIGKAIVKV</sequence>
<comment type="subunit">
    <text evidence="3">Monomer or homodimer.</text>
</comment>
<accession>A0A5A9PLD7</accession>
<organism evidence="36 37">
    <name type="scientific">Triplophysa tibetana</name>
    <dbReference type="NCBI Taxonomy" id="1572043"/>
    <lineage>
        <taxon>Eukaryota</taxon>
        <taxon>Metazoa</taxon>
        <taxon>Chordata</taxon>
        <taxon>Craniata</taxon>
        <taxon>Vertebrata</taxon>
        <taxon>Euteleostomi</taxon>
        <taxon>Actinopterygii</taxon>
        <taxon>Neopterygii</taxon>
        <taxon>Teleostei</taxon>
        <taxon>Ostariophysi</taxon>
        <taxon>Cypriniformes</taxon>
        <taxon>Nemacheilidae</taxon>
        <taxon>Triplophysa</taxon>
    </lineage>
</organism>
<dbReference type="InterPro" id="IPR041694">
    <property type="entry name" value="ADH_N_2"/>
</dbReference>
<dbReference type="Proteomes" id="UP000324632">
    <property type="component" value="Chromosome 3"/>
</dbReference>
<dbReference type="PANTHER" id="PTHR43205:SF7">
    <property type="entry name" value="PROSTAGLANDIN REDUCTASE 1"/>
    <property type="match status" value="1"/>
</dbReference>
<protein>
    <recommendedName>
        <fullName evidence="6">Prostaglandin reductase 1</fullName>
        <ecNumber evidence="4">1.3.1.48</ecNumber>
        <ecNumber evidence="5">1.3.1.74</ecNumber>
    </recommendedName>
    <alternativeName>
        <fullName evidence="19">15-oxoprostaglandin 13-reductase</fullName>
    </alternativeName>
    <alternativeName>
        <fullName evidence="17">Dithiolethione-inducible gene 1 protein</fullName>
    </alternativeName>
    <alternativeName>
        <fullName evidence="16">Leukotriene B4 12-hydroxydehydrogenase</fullName>
    </alternativeName>
    <alternativeName>
        <fullName evidence="18">NAD(P)H-dependent alkenal/one oxidoreductase</fullName>
    </alternativeName>
</protein>
<dbReference type="InterPro" id="IPR013149">
    <property type="entry name" value="ADH-like_C"/>
</dbReference>
<dbReference type="InterPro" id="IPR045010">
    <property type="entry name" value="MDR_fam"/>
</dbReference>
<gene>
    <name evidence="36" type="ORF">E1301_Tti005273</name>
</gene>
<evidence type="ECO:0000256" key="24">
    <source>
        <dbReference type="ARBA" id="ARBA00047878"/>
    </source>
</evidence>
<evidence type="ECO:0000256" key="25">
    <source>
        <dbReference type="ARBA" id="ARBA00047903"/>
    </source>
</evidence>
<dbReference type="InterPro" id="IPR036291">
    <property type="entry name" value="NAD(P)-bd_dom_sf"/>
</dbReference>
<evidence type="ECO:0000256" key="16">
    <source>
        <dbReference type="ARBA" id="ARBA00031851"/>
    </source>
</evidence>
<evidence type="ECO:0000256" key="1">
    <source>
        <dbReference type="ARBA" id="ARBA00004496"/>
    </source>
</evidence>
<evidence type="ECO:0000256" key="6">
    <source>
        <dbReference type="ARBA" id="ARBA00020651"/>
    </source>
</evidence>
<evidence type="ECO:0000256" key="22">
    <source>
        <dbReference type="ARBA" id="ARBA00047742"/>
    </source>
</evidence>
<evidence type="ECO:0000256" key="15">
    <source>
        <dbReference type="ARBA" id="ARBA00023278"/>
    </source>
</evidence>
<dbReference type="Pfam" id="PF00107">
    <property type="entry name" value="ADH_zinc_N"/>
    <property type="match status" value="1"/>
</dbReference>
<comment type="catalytic activity">
    <reaction evidence="24">
        <text>13,14-dihydro-15-oxo-prostaglandin F1alpha + NADP(+) = 15-oxoprostaglandin F1alpha + NADPH + H(+)</text>
        <dbReference type="Rhea" id="RHEA:50592"/>
        <dbReference type="ChEBI" id="CHEBI:15378"/>
        <dbReference type="ChEBI" id="CHEBI:57783"/>
        <dbReference type="ChEBI" id="CHEBI:58349"/>
        <dbReference type="ChEBI" id="CHEBI:79072"/>
        <dbReference type="ChEBI" id="CHEBI:133411"/>
    </reaction>
    <physiologicalReaction direction="right-to-left" evidence="24">
        <dbReference type="Rhea" id="RHEA:50594"/>
    </physiologicalReaction>
</comment>
<dbReference type="Gene3D" id="3.90.180.10">
    <property type="entry name" value="Medium-chain alcohol dehydrogenases, catalytic domain"/>
    <property type="match status" value="1"/>
</dbReference>
<comment type="catalytic activity">
    <reaction evidence="30">
        <text>6-trans-leukotriene B4 + NADP(+) = 12-oxo-(5S)-hydroxy-(6E,8E,10E,14Z)-eicosatetraenoate + NADPH + H(+)</text>
        <dbReference type="Rhea" id="RHEA:51204"/>
        <dbReference type="ChEBI" id="CHEBI:15378"/>
        <dbReference type="ChEBI" id="CHEBI:57783"/>
        <dbReference type="ChEBI" id="CHEBI:58349"/>
        <dbReference type="ChEBI" id="CHEBI:90723"/>
        <dbReference type="ChEBI" id="CHEBI:133974"/>
    </reaction>
    <physiologicalReaction direction="left-to-right" evidence="30">
        <dbReference type="Rhea" id="RHEA:51205"/>
    </physiologicalReaction>
</comment>
<comment type="catalytic activity">
    <reaction evidence="27">
        <text>13,14-dihydro-15-oxo-PGF2alpha + NADP(+) = 15-oxoprostaglandin F2alpha + NADPH + H(+)</text>
        <dbReference type="Rhea" id="RHEA:50588"/>
        <dbReference type="ChEBI" id="CHEBI:15378"/>
        <dbReference type="ChEBI" id="CHEBI:57783"/>
        <dbReference type="ChEBI" id="CHEBI:58349"/>
        <dbReference type="ChEBI" id="CHEBI:133374"/>
        <dbReference type="ChEBI" id="CHEBI:133409"/>
    </reaction>
    <physiologicalReaction direction="right-to-left" evidence="27">
        <dbReference type="Rhea" id="RHEA:50590"/>
    </physiologicalReaction>
</comment>
<dbReference type="GO" id="GO:0047522">
    <property type="term" value="F:15-oxoprostaglandin 13-reductase [NAD(P)+] activity"/>
    <property type="evidence" value="ECO:0007669"/>
    <property type="project" value="UniProtKB-EC"/>
</dbReference>
<evidence type="ECO:0000256" key="3">
    <source>
        <dbReference type="ARBA" id="ARBA00011852"/>
    </source>
</evidence>
<comment type="catalytic activity">
    <reaction evidence="31">
        <text>(5S,12S)-dihydroxy-(6E,10E,12E,14Z)-eicosatetraenoate + NADP(+) = 12-oxo-(5S)-hydroxy-(6E,8E,10E,14Z)-eicosatetraenoate + NADPH + H(+)</text>
        <dbReference type="Rhea" id="RHEA:51212"/>
        <dbReference type="ChEBI" id="CHEBI:15378"/>
        <dbReference type="ChEBI" id="CHEBI:57783"/>
        <dbReference type="ChEBI" id="CHEBI:58349"/>
        <dbReference type="ChEBI" id="CHEBI:133974"/>
        <dbReference type="ChEBI" id="CHEBI:133975"/>
    </reaction>
    <physiologicalReaction direction="left-to-right" evidence="31">
        <dbReference type="Rhea" id="RHEA:51213"/>
    </physiologicalReaction>
</comment>
<comment type="catalytic activity">
    <reaction evidence="22">
        <text>pentan-2-one + NADP(+) = (E)-pent-3-en-2-one + NADPH + H(+)</text>
        <dbReference type="Rhea" id="RHEA:50788"/>
        <dbReference type="ChEBI" id="CHEBI:15378"/>
        <dbReference type="ChEBI" id="CHEBI:16472"/>
        <dbReference type="ChEBI" id="CHEBI:57783"/>
        <dbReference type="ChEBI" id="CHEBI:58349"/>
        <dbReference type="ChEBI" id="CHEBI:145276"/>
    </reaction>
    <physiologicalReaction direction="right-to-left" evidence="22">
        <dbReference type="Rhea" id="RHEA:50790"/>
    </physiologicalReaction>
</comment>
<comment type="catalytic activity">
    <reaction evidence="28">
        <text>4-hydroxynonanal + NADP(+) = (E)-4-hydroxynon-2-enal + NADPH + H(+)</text>
        <dbReference type="Rhea" id="RHEA:64736"/>
        <dbReference type="ChEBI" id="CHEBI:15378"/>
        <dbReference type="ChEBI" id="CHEBI:57783"/>
        <dbReference type="ChEBI" id="CHEBI:58349"/>
        <dbReference type="ChEBI" id="CHEBI:58968"/>
        <dbReference type="ChEBI" id="CHEBI:156112"/>
    </reaction>
    <physiologicalReaction direction="right-to-left" evidence="28">
        <dbReference type="Rhea" id="RHEA:64738"/>
    </physiologicalReaction>
</comment>
<comment type="catalytic activity">
    <reaction evidence="21">
        <text>decanal + NADP(+) = (2E)-decenal + NADPH + H(+)</text>
        <dbReference type="Rhea" id="RHEA:50612"/>
        <dbReference type="ChEBI" id="CHEBI:15378"/>
        <dbReference type="ChEBI" id="CHEBI:31457"/>
        <dbReference type="ChEBI" id="CHEBI:57783"/>
        <dbReference type="ChEBI" id="CHEBI:58349"/>
        <dbReference type="ChEBI" id="CHEBI:133455"/>
    </reaction>
    <physiologicalReaction direction="right-to-left" evidence="21">
        <dbReference type="Rhea" id="RHEA:50614"/>
    </physiologicalReaction>
</comment>
<keyword evidence="15" id="KW-0379">Hydroxylation</keyword>
<comment type="catalytic activity">
    <reaction evidence="33">
        <text>an n-alkanal + NADP(+) = an alk-2-enal + NADPH + H(+)</text>
        <dbReference type="Rhea" id="RHEA:13737"/>
        <dbReference type="ChEBI" id="CHEBI:12834"/>
        <dbReference type="ChEBI" id="CHEBI:13757"/>
        <dbReference type="ChEBI" id="CHEBI:15378"/>
        <dbReference type="ChEBI" id="CHEBI:57783"/>
        <dbReference type="ChEBI" id="CHEBI:58349"/>
        <dbReference type="EC" id="1.3.1.74"/>
    </reaction>
    <physiologicalReaction direction="right-to-left" evidence="33">
        <dbReference type="Rhea" id="RHEA:13739"/>
    </physiologicalReaction>
</comment>
<evidence type="ECO:0000256" key="7">
    <source>
        <dbReference type="ARBA" id="ARBA00022490"/>
    </source>
</evidence>
<keyword evidence="13" id="KW-0560">Oxidoreductase</keyword>
<comment type="catalytic activity">
    <reaction evidence="29">
        <text>20-hydroxy-leukotriene B4 + NADP(+) = 12-oxo-20-hydroxy-leukotriene B4 + NADPH + H(+)</text>
        <dbReference type="Rhea" id="RHEA:51208"/>
        <dbReference type="ChEBI" id="CHEBI:15378"/>
        <dbReference type="ChEBI" id="CHEBI:57460"/>
        <dbReference type="ChEBI" id="CHEBI:57783"/>
        <dbReference type="ChEBI" id="CHEBI:58349"/>
        <dbReference type="ChEBI" id="CHEBI:133346"/>
    </reaction>
    <physiologicalReaction direction="left-to-right" evidence="29">
        <dbReference type="Rhea" id="RHEA:51209"/>
    </physiologicalReaction>
</comment>
<keyword evidence="12" id="KW-0007">Acetylation</keyword>
<dbReference type="AlphaFoldDB" id="A0A5A9PLD7"/>
<evidence type="ECO:0000313" key="37">
    <source>
        <dbReference type="Proteomes" id="UP000324632"/>
    </source>
</evidence>
<evidence type="ECO:0000256" key="21">
    <source>
        <dbReference type="ARBA" id="ARBA00047617"/>
    </source>
</evidence>
<dbReference type="SUPFAM" id="SSF50129">
    <property type="entry name" value="GroES-like"/>
    <property type="match status" value="2"/>
</dbReference>
<dbReference type="GO" id="GO:0032440">
    <property type="term" value="F:2-alkenal reductase [NAD(P)H] activity"/>
    <property type="evidence" value="ECO:0007669"/>
    <property type="project" value="UniProtKB-EC"/>
</dbReference>
<dbReference type="EC" id="1.3.1.74" evidence="5"/>
<feature type="domain" description="Enoyl reductase (ER)" evidence="35">
    <location>
        <begin position="15"/>
        <end position="332"/>
    </location>
</feature>
<keyword evidence="37" id="KW-1185">Reference proteome</keyword>